<feature type="non-terminal residue" evidence="2">
    <location>
        <position position="1"/>
    </location>
</feature>
<proteinExistence type="predicted"/>
<dbReference type="PANTHER" id="PTHR23315">
    <property type="entry name" value="U BOX DOMAIN-CONTAINING"/>
    <property type="match status" value="1"/>
</dbReference>
<dbReference type="SUPFAM" id="SSF48371">
    <property type="entry name" value="ARM repeat"/>
    <property type="match status" value="1"/>
</dbReference>
<gene>
    <name evidence="2" type="ORF">0_9524_02</name>
</gene>
<sequence>HLSSAPSNGSKLAKVGAVPILLGLAQDERSKIGSKALITLCNIAATSEGRKALFDANAVATLVDILAKHQKNRSTAREEMQEQAVAVLLLLSQNNLRFVSLAMQAGAVDLLVSLCEHGNTRAKEKASTLLNIIREISSNEEECSDSILP</sequence>
<accession>H9M9B7</accession>
<dbReference type="SMART" id="SM00185">
    <property type="entry name" value="ARM"/>
    <property type="match status" value="2"/>
</dbReference>
<dbReference type="InterPro" id="IPR011989">
    <property type="entry name" value="ARM-like"/>
</dbReference>
<organism evidence="2">
    <name type="scientific">Pinus lambertiana</name>
    <name type="common">Sugar pine</name>
    <dbReference type="NCBI Taxonomy" id="3343"/>
    <lineage>
        <taxon>Eukaryota</taxon>
        <taxon>Viridiplantae</taxon>
        <taxon>Streptophyta</taxon>
        <taxon>Embryophyta</taxon>
        <taxon>Tracheophyta</taxon>
        <taxon>Spermatophyta</taxon>
        <taxon>Pinopsida</taxon>
        <taxon>Pinidae</taxon>
        <taxon>Conifers I</taxon>
        <taxon>Pinales</taxon>
        <taxon>Pinaceae</taxon>
        <taxon>Pinus</taxon>
        <taxon>Pinus subgen. Strobus</taxon>
    </lineage>
</organism>
<keyword evidence="1" id="KW-0833">Ubl conjugation pathway</keyword>
<dbReference type="AlphaFoldDB" id="H9M9B7"/>
<feature type="non-terminal residue" evidence="2">
    <location>
        <position position="149"/>
    </location>
</feature>
<dbReference type="Gene3D" id="1.25.10.10">
    <property type="entry name" value="Leucine-rich Repeat Variant"/>
    <property type="match status" value="1"/>
</dbReference>
<name>H9M9B7_PINLA</name>
<evidence type="ECO:0000256" key="1">
    <source>
        <dbReference type="ARBA" id="ARBA00022786"/>
    </source>
</evidence>
<protein>
    <recommendedName>
        <fullName evidence="3">U-box domain-containing protein</fullName>
    </recommendedName>
</protein>
<evidence type="ECO:0000313" key="2">
    <source>
        <dbReference type="EMBL" id="AEW07713.1"/>
    </source>
</evidence>
<reference evidence="2" key="1">
    <citation type="submission" date="2011-12" db="EMBL/GenBank/DDBJ databases">
        <title>Nucleotide Diversity and Divergence in the Loblolly Pine Gene Space.</title>
        <authorList>
            <person name="Neale D.B."/>
            <person name="Wegrzyn J.L."/>
            <person name="Lee J.M."/>
            <person name="Eckert A.J."/>
            <person name="Liechty J.D."/>
            <person name="Stevens K.A."/>
            <person name="Langley C.H."/>
        </authorList>
    </citation>
    <scope>NUCLEOTIDE SEQUENCE</scope>
    <source>
        <strain evidence="2">4731</strain>
        <tissue evidence="2">Megagametophyte</tissue>
    </source>
</reference>
<dbReference type="PANTHER" id="PTHR23315:SF339">
    <property type="entry name" value="U-BOX DOMAIN-CONTAINING PROTEIN 40"/>
    <property type="match status" value="1"/>
</dbReference>
<dbReference type="EMBL" id="JQ261566">
    <property type="protein sequence ID" value="AEW07713.1"/>
    <property type="molecule type" value="Genomic_DNA"/>
</dbReference>
<dbReference type="InterPro" id="IPR016024">
    <property type="entry name" value="ARM-type_fold"/>
</dbReference>
<evidence type="ECO:0008006" key="3">
    <source>
        <dbReference type="Google" id="ProtNLM"/>
    </source>
</evidence>
<dbReference type="InterPro" id="IPR000225">
    <property type="entry name" value="Armadillo"/>
</dbReference>